<feature type="compositionally biased region" description="Polar residues" evidence="1">
    <location>
        <begin position="26"/>
        <end position="35"/>
    </location>
</feature>
<keyword evidence="2" id="KW-1133">Transmembrane helix</keyword>
<evidence type="ECO:0000256" key="1">
    <source>
        <dbReference type="SAM" id="MobiDB-lite"/>
    </source>
</evidence>
<keyword evidence="2" id="KW-0812">Transmembrane</keyword>
<proteinExistence type="predicted"/>
<dbReference type="AlphaFoldDB" id="A0A450U9P1"/>
<dbReference type="InterPro" id="IPR018392">
    <property type="entry name" value="LysM"/>
</dbReference>
<dbReference type="EMBL" id="CAADFH010000005">
    <property type="protein sequence ID" value="VFJ88684.1"/>
    <property type="molecule type" value="Genomic_DNA"/>
</dbReference>
<evidence type="ECO:0000256" key="2">
    <source>
        <dbReference type="SAM" id="Phobius"/>
    </source>
</evidence>
<dbReference type="SMART" id="SM00257">
    <property type="entry name" value="LysM"/>
    <property type="match status" value="1"/>
</dbReference>
<feature type="region of interest" description="Disordered" evidence="1">
    <location>
        <begin position="1"/>
        <end position="35"/>
    </location>
</feature>
<evidence type="ECO:0000259" key="3">
    <source>
        <dbReference type="PROSITE" id="PS51782"/>
    </source>
</evidence>
<reference evidence="4" key="1">
    <citation type="submission" date="2019-02" db="EMBL/GenBank/DDBJ databases">
        <authorList>
            <person name="Gruber-Vodicka R. H."/>
            <person name="Seah K. B. B."/>
        </authorList>
    </citation>
    <scope>NUCLEOTIDE SEQUENCE</scope>
    <source>
        <strain evidence="4">BECK_M6</strain>
    </source>
</reference>
<evidence type="ECO:0000313" key="4">
    <source>
        <dbReference type="EMBL" id="VFJ88684.1"/>
    </source>
</evidence>
<name>A0A450U9P1_9GAMM</name>
<keyword evidence="2" id="KW-0472">Membrane</keyword>
<dbReference type="PROSITE" id="PS51782">
    <property type="entry name" value="LYSM"/>
    <property type="match status" value="1"/>
</dbReference>
<protein>
    <submittedName>
        <fullName evidence="4">LysM domain-containing protein</fullName>
    </submittedName>
</protein>
<sequence>MENTDPKFKDDWQLEKPPHSQRSDGSDGQSRSTDTGFSRQVITVGSVIIMIAAVIFLILNTIIAPVQNESKEIKEMISTLRDLRGSDLDTLQARLDKQEEILIALLKKVSGLKDLKSVIDEVSSEPMDINTQNNGRYTLYVIQKNDTLGEIAQKHNVTVKRIMEENEIKNRHKISIGQEIYIPSQ</sequence>
<organism evidence="4">
    <name type="scientific">Candidatus Kentrum sp. LFY</name>
    <dbReference type="NCBI Taxonomy" id="2126342"/>
    <lineage>
        <taxon>Bacteria</taxon>
        <taxon>Pseudomonadati</taxon>
        <taxon>Pseudomonadota</taxon>
        <taxon>Gammaproteobacteria</taxon>
        <taxon>Candidatus Kentrum</taxon>
    </lineage>
</organism>
<dbReference type="CDD" id="cd00118">
    <property type="entry name" value="LysM"/>
    <property type="match status" value="1"/>
</dbReference>
<accession>A0A450U9P1</accession>
<dbReference type="SUPFAM" id="SSF54106">
    <property type="entry name" value="LysM domain"/>
    <property type="match status" value="1"/>
</dbReference>
<feature type="transmembrane region" description="Helical" evidence="2">
    <location>
        <begin position="41"/>
        <end position="66"/>
    </location>
</feature>
<feature type="compositionally biased region" description="Basic and acidic residues" evidence="1">
    <location>
        <begin position="1"/>
        <end position="25"/>
    </location>
</feature>
<dbReference type="InterPro" id="IPR036779">
    <property type="entry name" value="LysM_dom_sf"/>
</dbReference>
<dbReference type="Pfam" id="PF01476">
    <property type="entry name" value="LysM"/>
    <property type="match status" value="1"/>
</dbReference>
<dbReference type="Gene3D" id="3.10.350.10">
    <property type="entry name" value="LysM domain"/>
    <property type="match status" value="1"/>
</dbReference>
<gene>
    <name evidence="4" type="ORF">BECKLFY1418A_GA0070994_100527</name>
</gene>
<feature type="domain" description="LysM" evidence="3">
    <location>
        <begin position="138"/>
        <end position="182"/>
    </location>
</feature>